<comment type="cofactor">
    <cofactor evidence="1">
        <name>heme b</name>
        <dbReference type="ChEBI" id="CHEBI:60344"/>
    </cofactor>
</comment>
<evidence type="ECO:0000256" key="1">
    <source>
        <dbReference type="ARBA" id="ARBA00001970"/>
    </source>
</evidence>
<dbReference type="EMBL" id="NCKU01000200">
    <property type="protein sequence ID" value="RWS16622.1"/>
    <property type="molecule type" value="Genomic_DNA"/>
</dbReference>
<evidence type="ECO:0000256" key="4">
    <source>
        <dbReference type="ARBA" id="ARBA00022723"/>
    </source>
</evidence>
<dbReference type="GO" id="GO:0016653">
    <property type="term" value="F:oxidoreductase activity, acting on NAD(P)H, heme protein as acceptor"/>
    <property type="evidence" value="ECO:0007669"/>
    <property type="project" value="TreeGrafter"/>
</dbReference>
<keyword evidence="15" id="KW-1185">Reference proteome</keyword>
<evidence type="ECO:0000256" key="9">
    <source>
        <dbReference type="ARBA" id="ARBA00023136"/>
    </source>
</evidence>
<protein>
    <submittedName>
        <fullName evidence="14">Cytochrome c oxidase assembly protein COX15-like protein</fullName>
    </submittedName>
</protein>
<dbReference type="STRING" id="1965070.A0A3S3QA39"/>
<evidence type="ECO:0000256" key="7">
    <source>
        <dbReference type="ARBA" id="ARBA00023004"/>
    </source>
</evidence>
<dbReference type="GO" id="GO:0006784">
    <property type="term" value="P:heme A biosynthetic process"/>
    <property type="evidence" value="ECO:0007669"/>
    <property type="project" value="InterPro"/>
</dbReference>
<keyword evidence="3 12" id="KW-0812">Transmembrane</keyword>
<dbReference type="PANTHER" id="PTHR23289:SF2">
    <property type="entry name" value="CYTOCHROME C OXIDASE ASSEMBLY PROTEIN COX15 HOMOLOG"/>
    <property type="match status" value="1"/>
</dbReference>
<evidence type="ECO:0000313" key="13">
    <source>
        <dbReference type="EMBL" id="RWS16622.1"/>
    </source>
</evidence>
<feature type="transmembrane region" description="Helical" evidence="12">
    <location>
        <begin position="182"/>
        <end position="209"/>
    </location>
</feature>
<dbReference type="InterPro" id="IPR003780">
    <property type="entry name" value="COX15/CtaA_fam"/>
</dbReference>
<evidence type="ECO:0000313" key="15">
    <source>
        <dbReference type="Proteomes" id="UP000285301"/>
    </source>
</evidence>
<dbReference type="EMBL" id="NCKU01000196">
    <property type="protein sequence ID" value="RWS16638.1"/>
    <property type="molecule type" value="Genomic_DNA"/>
</dbReference>
<feature type="transmembrane region" description="Helical" evidence="12">
    <location>
        <begin position="346"/>
        <end position="364"/>
    </location>
</feature>
<reference evidence="14" key="2">
    <citation type="submission" date="2018-11" db="EMBL/GenBank/DDBJ databases">
        <title>Trombidioid mite genomics.</title>
        <authorList>
            <person name="Dong X."/>
        </authorList>
    </citation>
    <scope>NUCLEOTIDE SEQUENCE</scope>
    <source>
        <strain evidence="14">UoL-WK</strain>
    </source>
</reference>
<dbReference type="InterPro" id="IPR023754">
    <property type="entry name" value="HemeA_Synthase_type2"/>
</dbReference>
<comment type="caution">
    <text evidence="14">The sequence shown here is derived from an EMBL/GenBank/DDBJ whole genome shotgun (WGS) entry which is preliminary data.</text>
</comment>
<sequence>SCKQRLMRGSVTLTIPQISDGLSDKARKAVGYWLLTCSGFTFGTVVVGGITRLTKSGLSMVDWHLFKEFPPMSSEQWQLEFNKYQQFPEYKLRNMNMTIDEFKKIWYMEYIHRMLGRNIGAVFFIPAAYFWYKKWFTKSMKKRVFAFGGLLLFQGLLGWYMVKSGLEDETATKYADPRVSHYRLAAHLGTAFVFYSLLLWSGLSHILPAQQAPVTPKMITFRRLAHTTKGLVFLTALSGAMVAGLEAGLIYNSFPKMADRWIPSDLFAQSPLWKNFFENSTTVQFDHRLLGEIAFCAVTGCWLYSRRLPLNPRMRLAVNCFMGAACLQISLGIATLLLYVPKSLAAMHQAGALTVLSTAVWLTHELKLIKLIRK</sequence>
<evidence type="ECO:0000256" key="10">
    <source>
        <dbReference type="ARBA" id="ARBA00044501"/>
    </source>
</evidence>
<dbReference type="Proteomes" id="UP000285301">
    <property type="component" value="Unassembled WGS sequence"/>
</dbReference>
<keyword evidence="8" id="KW-0350">Heme biosynthesis</keyword>
<dbReference type="GO" id="GO:0005743">
    <property type="term" value="C:mitochondrial inner membrane"/>
    <property type="evidence" value="ECO:0007669"/>
    <property type="project" value="TreeGrafter"/>
</dbReference>
<feature type="transmembrane region" description="Helical" evidence="12">
    <location>
        <begin position="287"/>
        <end position="304"/>
    </location>
</feature>
<evidence type="ECO:0000256" key="3">
    <source>
        <dbReference type="ARBA" id="ARBA00022692"/>
    </source>
</evidence>
<organism evidence="14 15">
    <name type="scientific">Dinothrombium tinctorium</name>
    <dbReference type="NCBI Taxonomy" id="1965070"/>
    <lineage>
        <taxon>Eukaryota</taxon>
        <taxon>Metazoa</taxon>
        <taxon>Ecdysozoa</taxon>
        <taxon>Arthropoda</taxon>
        <taxon>Chelicerata</taxon>
        <taxon>Arachnida</taxon>
        <taxon>Acari</taxon>
        <taxon>Acariformes</taxon>
        <taxon>Trombidiformes</taxon>
        <taxon>Prostigmata</taxon>
        <taxon>Anystina</taxon>
        <taxon>Parasitengona</taxon>
        <taxon>Trombidioidea</taxon>
        <taxon>Trombidiidae</taxon>
        <taxon>Dinothrombium</taxon>
    </lineage>
</organism>
<dbReference type="Pfam" id="PF02628">
    <property type="entry name" value="COX15-CtaA"/>
    <property type="match status" value="1"/>
</dbReference>
<feature type="transmembrane region" description="Helical" evidence="12">
    <location>
        <begin position="114"/>
        <end position="132"/>
    </location>
</feature>
<feature type="transmembrane region" description="Helical" evidence="12">
    <location>
        <begin position="30"/>
        <end position="50"/>
    </location>
</feature>
<evidence type="ECO:0000256" key="5">
    <source>
        <dbReference type="ARBA" id="ARBA00022989"/>
    </source>
</evidence>
<evidence type="ECO:0000256" key="8">
    <source>
        <dbReference type="ARBA" id="ARBA00023133"/>
    </source>
</evidence>
<dbReference type="PANTHER" id="PTHR23289">
    <property type="entry name" value="CYTOCHROME C OXIDASE ASSEMBLY PROTEIN COX15"/>
    <property type="match status" value="1"/>
</dbReference>
<keyword evidence="9 12" id="KW-0472">Membrane</keyword>
<dbReference type="OrthoDB" id="1726137at2759"/>
<evidence type="ECO:0000313" key="14">
    <source>
        <dbReference type="EMBL" id="RWS16638.1"/>
    </source>
</evidence>
<keyword evidence="7" id="KW-0408">Iron</keyword>
<evidence type="ECO:0000256" key="12">
    <source>
        <dbReference type="SAM" id="Phobius"/>
    </source>
</evidence>
<keyword evidence="5 12" id="KW-1133">Transmembrane helix</keyword>
<feature type="non-terminal residue" evidence="14">
    <location>
        <position position="1"/>
    </location>
</feature>
<dbReference type="AlphaFoldDB" id="A0A3S3QA39"/>
<comment type="catalytic activity">
    <reaction evidence="11">
        <text>Fe(II)-heme o + 2 A + H2O = Fe(II)-heme a + 2 AH2</text>
        <dbReference type="Rhea" id="RHEA:63388"/>
        <dbReference type="ChEBI" id="CHEBI:13193"/>
        <dbReference type="ChEBI" id="CHEBI:15377"/>
        <dbReference type="ChEBI" id="CHEBI:17499"/>
        <dbReference type="ChEBI" id="CHEBI:60530"/>
        <dbReference type="ChEBI" id="CHEBI:61715"/>
        <dbReference type="EC" id="1.17.99.9"/>
    </reaction>
    <physiologicalReaction direction="left-to-right" evidence="11">
        <dbReference type="Rhea" id="RHEA:63389"/>
    </physiologicalReaction>
</comment>
<evidence type="ECO:0000256" key="6">
    <source>
        <dbReference type="ARBA" id="ARBA00023002"/>
    </source>
</evidence>
<evidence type="ECO:0000256" key="11">
    <source>
        <dbReference type="ARBA" id="ARBA00048044"/>
    </source>
</evidence>
<dbReference type="GO" id="GO:0046872">
    <property type="term" value="F:metal ion binding"/>
    <property type="evidence" value="ECO:0007669"/>
    <property type="project" value="UniProtKB-KW"/>
</dbReference>
<feature type="transmembrane region" description="Helical" evidence="12">
    <location>
        <begin position="144"/>
        <end position="162"/>
    </location>
</feature>
<accession>A0A3S3QA39</accession>
<gene>
    <name evidence="14" type="ORF">B4U79_03166</name>
    <name evidence="13" type="ORF">B4U79_03330</name>
</gene>
<evidence type="ECO:0000256" key="2">
    <source>
        <dbReference type="ARBA" id="ARBA00004141"/>
    </source>
</evidence>
<name>A0A3S3QA39_9ACAR</name>
<dbReference type="GO" id="GO:0120547">
    <property type="term" value="F:heme A synthase activity"/>
    <property type="evidence" value="ECO:0007669"/>
    <property type="project" value="UniProtKB-EC"/>
</dbReference>
<reference evidence="14 15" key="1">
    <citation type="journal article" date="2018" name="Gigascience">
        <title>Genomes of trombidid mites reveal novel predicted allergens and laterally-transferred genes associated with secondary metabolism.</title>
        <authorList>
            <person name="Dong X."/>
            <person name="Chaisiri K."/>
            <person name="Xia D."/>
            <person name="Armstrong S.D."/>
            <person name="Fang Y."/>
            <person name="Donnelly M.J."/>
            <person name="Kadowaki T."/>
            <person name="McGarry J.W."/>
            <person name="Darby A.C."/>
            <person name="Makepeace B.L."/>
        </authorList>
    </citation>
    <scope>NUCLEOTIDE SEQUENCE [LARGE SCALE GENOMIC DNA]</scope>
    <source>
        <strain evidence="14">UoL-WK</strain>
    </source>
</reference>
<keyword evidence="4" id="KW-0479">Metal-binding</keyword>
<proteinExistence type="predicted"/>
<comment type="subcellular location">
    <subcellularLocation>
        <location evidence="2">Membrane</location>
        <topology evidence="2">Multi-pass membrane protein</topology>
    </subcellularLocation>
</comment>
<keyword evidence="6" id="KW-0560">Oxidoreductase</keyword>
<feature type="transmembrane region" description="Helical" evidence="12">
    <location>
        <begin position="316"/>
        <end position="340"/>
    </location>
</feature>
<feature type="transmembrane region" description="Helical" evidence="12">
    <location>
        <begin position="230"/>
        <end position="251"/>
    </location>
</feature>
<comment type="pathway">
    <text evidence="10">Porphyrin-containing compound metabolism; heme A biosynthesis; heme A from heme O: step 1/1.</text>
</comment>